<evidence type="ECO:0008006" key="3">
    <source>
        <dbReference type="Google" id="ProtNLM"/>
    </source>
</evidence>
<dbReference type="AlphaFoldDB" id="A0AAV4WKW3"/>
<proteinExistence type="predicted"/>
<gene>
    <name evidence="1" type="ORF">CEXT_191281</name>
</gene>
<comment type="caution">
    <text evidence="1">The sequence shown here is derived from an EMBL/GenBank/DDBJ whole genome shotgun (WGS) entry which is preliminary data.</text>
</comment>
<evidence type="ECO:0000313" key="2">
    <source>
        <dbReference type="Proteomes" id="UP001054945"/>
    </source>
</evidence>
<accession>A0AAV4WKW3</accession>
<keyword evidence="2" id="KW-1185">Reference proteome</keyword>
<dbReference type="EMBL" id="BPLR01016348">
    <property type="protein sequence ID" value="GIY83171.1"/>
    <property type="molecule type" value="Genomic_DNA"/>
</dbReference>
<reference evidence="1 2" key="1">
    <citation type="submission" date="2021-06" db="EMBL/GenBank/DDBJ databases">
        <title>Caerostris extrusa draft genome.</title>
        <authorList>
            <person name="Kono N."/>
            <person name="Arakawa K."/>
        </authorList>
    </citation>
    <scope>NUCLEOTIDE SEQUENCE [LARGE SCALE GENOMIC DNA]</scope>
</reference>
<sequence>MEKKKFRKFQKEKEKDYHLSRITAGSLSIETVGVSCFHNSCPKRSKLYNGRPRNSCHAEPRLKRPVTAWSRKYSRTVFLQFHQESEKKLGLGWKKN</sequence>
<dbReference type="Proteomes" id="UP001054945">
    <property type="component" value="Unassembled WGS sequence"/>
</dbReference>
<name>A0AAV4WKW3_CAEEX</name>
<evidence type="ECO:0000313" key="1">
    <source>
        <dbReference type="EMBL" id="GIY83171.1"/>
    </source>
</evidence>
<organism evidence="1 2">
    <name type="scientific">Caerostris extrusa</name>
    <name type="common">Bark spider</name>
    <name type="synonym">Caerostris bankana</name>
    <dbReference type="NCBI Taxonomy" id="172846"/>
    <lineage>
        <taxon>Eukaryota</taxon>
        <taxon>Metazoa</taxon>
        <taxon>Ecdysozoa</taxon>
        <taxon>Arthropoda</taxon>
        <taxon>Chelicerata</taxon>
        <taxon>Arachnida</taxon>
        <taxon>Araneae</taxon>
        <taxon>Araneomorphae</taxon>
        <taxon>Entelegynae</taxon>
        <taxon>Araneoidea</taxon>
        <taxon>Araneidae</taxon>
        <taxon>Caerostris</taxon>
    </lineage>
</organism>
<protein>
    <recommendedName>
        <fullName evidence="3">Ribosomal protein S14</fullName>
    </recommendedName>
</protein>